<gene>
    <name evidence="5" type="ORF">INT43_001371</name>
</gene>
<dbReference type="PROSITE" id="PS50103">
    <property type="entry name" value="ZF_C3H1"/>
    <property type="match status" value="1"/>
</dbReference>
<keyword evidence="1" id="KW-0863">Zinc-finger</keyword>
<sequence>MQEAQRRQLAVGSVIAVTVGIVLYHVLFKKPNSQISNANDKTESKQEQTEKEALTTETATAGKTPAEPDMDVVTKEEEDNGVAANTVEATPIEVTEKPSIVSTEESIQESGSEEDEIISVADGESTDATEEELVKDVDSNAVSVRHISEQSENTDQIVMPDAVEPVQEIESVKEQSEPAVNVDNIEAREPTVPKEPWSDLPAVNETNVWESPDWAAQQEAKSSSHSELNVNCEPFVPKGNLAKRPEPTPEEIAEARRQMILKQRQRGASYKARCKYWPKCTNKKCKYVHPMYPCRNDPNCKFGDRCIYYHAKDMDARIK</sequence>
<dbReference type="Pfam" id="PF14608">
    <property type="entry name" value="zf-CCCH_2"/>
    <property type="match status" value="2"/>
</dbReference>
<keyword evidence="3" id="KW-1133">Transmembrane helix</keyword>
<dbReference type="OrthoDB" id="438553at2759"/>
<feature type="compositionally biased region" description="Basic and acidic residues" evidence="2">
    <location>
        <begin position="40"/>
        <end position="54"/>
    </location>
</feature>
<dbReference type="EMBL" id="JAEPQZ010000011">
    <property type="protein sequence ID" value="KAG2175724.1"/>
    <property type="molecule type" value="Genomic_DNA"/>
</dbReference>
<feature type="zinc finger region" description="C3H1-type" evidence="1">
    <location>
        <begin position="279"/>
        <end position="313"/>
    </location>
</feature>
<feature type="region of interest" description="Disordered" evidence="2">
    <location>
        <begin position="34"/>
        <end position="130"/>
    </location>
</feature>
<keyword evidence="3" id="KW-0472">Membrane</keyword>
<name>A0A8H7PKC1_MORIS</name>
<keyword evidence="1" id="KW-0862">Zinc</keyword>
<evidence type="ECO:0000256" key="3">
    <source>
        <dbReference type="SAM" id="Phobius"/>
    </source>
</evidence>
<evidence type="ECO:0000256" key="1">
    <source>
        <dbReference type="PROSITE-ProRule" id="PRU00723"/>
    </source>
</evidence>
<feature type="domain" description="C3H1-type" evidence="4">
    <location>
        <begin position="279"/>
        <end position="313"/>
    </location>
</feature>
<evidence type="ECO:0000313" key="5">
    <source>
        <dbReference type="EMBL" id="KAG2175724.1"/>
    </source>
</evidence>
<feature type="transmembrane region" description="Helical" evidence="3">
    <location>
        <begin position="9"/>
        <end position="27"/>
    </location>
</feature>
<accession>A0A8H7PKC1</accession>
<proteinExistence type="predicted"/>
<organism evidence="5 6">
    <name type="scientific">Mortierella isabellina</name>
    <name type="common">Filamentous fungus</name>
    <name type="synonym">Umbelopsis isabellina</name>
    <dbReference type="NCBI Taxonomy" id="91625"/>
    <lineage>
        <taxon>Eukaryota</taxon>
        <taxon>Fungi</taxon>
        <taxon>Fungi incertae sedis</taxon>
        <taxon>Mucoromycota</taxon>
        <taxon>Mucoromycotina</taxon>
        <taxon>Umbelopsidomycetes</taxon>
        <taxon>Umbelopsidales</taxon>
        <taxon>Umbelopsidaceae</taxon>
        <taxon>Umbelopsis</taxon>
    </lineage>
</organism>
<feature type="compositionally biased region" description="Polar residues" evidence="2">
    <location>
        <begin position="100"/>
        <end position="110"/>
    </location>
</feature>
<dbReference type="InterPro" id="IPR000571">
    <property type="entry name" value="Znf_CCCH"/>
</dbReference>
<evidence type="ECO:0000259" key="4">
    <source>
        <dbReference type="PROSITE" id="PS50103"/>
    </source>
</evidence>
<evidence type="ECO:0000256" key="2">
    <source>
        <dbReference type="SAM" id="MobiDB-lite"/>
    </source>
</evidence>
<keyword evidence="6" id="KW-1185">Reference proteome</keyword>
<reference evidence="5" key="1">
    <citation type="submission" date="2020-12" db="EMBL/GenBank/DDBJ databases">
        <title>Metabolic potential, ecology and presence of endohyphal bacteria is reflected in genomic diversity of Mucoromycotina.</title>
        <authorList>
            <person name="Muszewska A."/>
            <person name="Okrasinska A."/>
            <person name="Steczkiewicz K."/>
            <person name="Drgas O."/>
            <person name="Orlowska M."/>
            <person name="Perlinska-Lenart U."/>
            <person name="Aleksandrzak-Piekarczyk T."/>
            <person name="Szatraj K."/>
            <person name="Zielenkiewicz U."/>
            <person name="Pilsyk S."/>
            <person name="Malc E."/>
            <person name="Mieczkowski P."/>
            <person name="Kruszewska J.S."/>
            <person name="Biernat P."/>
            <person name="Pawlowska J."/>
        </authorList>
    </citation>
    <scope>NUCLEOTIDE SEQUENCE</scope>
    <source>
        <strain evidence="5">WA0000067209</strain>
    </source>
</reference>
<feature type="compositionally biased region" description="Low complexity" evidence="2">
    <location>
        <begin position="55"/>
        <end position="67"/>
    </location>
</feature>
<keyword evidence="3" id="KW-0812">Transmembrane</keyword>
<evidence type="ECO:0000313" key="6">
    <source>
        <dbReference type="Proteomes" id="UP000654370"/>
    </source>
</evidence>
<dbReference type="GO" id="GO:0008270">
    <property type="term" value="F:zinc ion binding"/>
    <property type="evidence" value="ECO:0007669"/>
    <property type="project" value="UniProtKB-KW"/>
</dbReference>
<dbReference type="Gene3D" id="4.10.1000.40">
    <property type="match status" value="1"/>
</dbReference>
<protein>
    <recommendedName>
        <fullName evidence="4">C3H1-type domain-containing protein</fullName>
    </recommendedName>
</protein>
<dbReference type="AlphaFoldDB" id="A0A8H7PKC1"/>
<comment type="caution">
    <text evidence="5">The sequence shown here is derived from an EMBL/GenBank/DDBJ whole genome shotgun (WGS) entry which is preliminary data.</text>
</comment>
<keyword evidence="1" id="KW-0479">Metal-binding</keyword>
<dbReference type="Proteomes" id="UP000654370">
    <property type="component" value="Unassembled WGS sequence"/>
</dbReference>